<organism evidence="1 2">
    <name type="scientific">Niallia oryzisoli</name>
    <dbReference type="NCBI Taxonomy" id="1737571"/>
    <lineage>
        <taxon>Bacteria</taxon>
        <taxon>Bacillati</taxon>
        <taxon>Bacillota</taxon>
        <taxon>Bacilli</taxon>
        <taxon>Bacillales</taxon>
        <taxon>Bacillaceae</taxon>
        <taxon>Niallia</taxon>
    </lineage>
</organism>
<reference evidence="1 2" key="1">
    <citation type="submission" date="2023-10" db="EMBL/GenBank/DDBJ databases">
        <title>Niallia locisalis sp.nov. isolated from a salt pond sample.</title>
        <authorList>
            <person name="Li X.-J."/>
            <person name="Dong L."/>
        </authorList>
    </citation>
    <scope>NUCLEOTIDE SEQUENCE [LARGE SCALE GENOMIC DNA]</scope>
    <source>
        <strain evidence="1 2">DSM 29761</strain>
    </source>
</reference>
<dbReference type="Proteomes" id="UP001357223">
    <property type="component" value="Chromosome"/>
</dbReference>
<evidence type="ECO:0000313" key="1">
    <source>
        <dbReference type="EMBL" id="WVX83701.1"/>
    </source>
</evidence>
<dbReference type="EMBL" id="CP137640">
    <property type="protein sequence ID" value="WVX83701.1"/>
    <property type="molecule type" value="Genomic_DNA"/>
</dbReference>
<keyword evidence="2" id="KW-1185">Reference proteome</keyword>
<gene>
    <name evidence="1" type="ORF">R4Z09_12280</name>
</gene>
<evidence type="ECO:0000313" key="2">
    <source>
        <dbReference type="Proteomes" id="UP001357223"/>
    </source>
</evidence>
<protein>
    <submittedName>
        <fullName evidence="1">Uncharacterized protein</fullName>
    </submittedName>
</protein>
<accession>A0ABZ2CKT9</accession>
<name>A0ABZ2CKT9_9BACI</name>
<proteinExistence type="predicted"/>
<dbReference type="RefSeq" id="WP_338452577.1">
    <property type="nucleotide sequence ID" value="NZ_CP137640.1"/>
</dbReference>
<sequence>MNNSCLYCHKEIGEWYRVNEQGDVFCHDDCYDNNYHTSNVEYTDWKHPYIDDYEAIRSTYLDWPENWENDLDVDPEINNLQYLLDTMIDKIDEVYAAYWDYYRAEGDDGVFAWEIYSYLLKFEKLQEKMLHWRPENREVFFYLSVEICDDDMKEEIKDSYDFLTYLNLKDHPEIFDLLKDHVHPYDIIAYYFETEEELVEVVKKLEETFRKEMEIYYDKAYQCEGECADIEVIDNVTLIDTDGWFFCCSCESQFYPGFYSKEELEKEIQECNKILESRDRLGYSTFYLRKIQRSCRYHHREYPGTDSAYMELI</sequence>